<dbReference type="Gene3D" id="2.160.20.20">
    <property type="match status" value="1"/>
</dbReference>
<dbReference type="CDD" id="cd01344">
    <property type="entry name" value="PL2_Passenger_AT"/>
    <property type="match status" value="1"/>
</dbReference>
<sequence length="992" mass="101885">MRYRHQRAGGLPASGARRLVRSALIAGAVLPLAEATAGGAQRADGIALEVAPGDYATTMSSQHVLYAANGGILTTAGKVQLASAGAGAAGAYATGVGSRISLGGAEIRITNTGGTGFQAQFGGTVTARDVTINTEGASGHGLYIDNGRPDGSTPGRIDFAGGTIQTRGREAAGIMINFAPGSSINVTDAHIRTTGDFANGVFLSYDDIGVTLERVDLGTTADFASAVFMPGQSTATIRDSHLRTNGNLSLGVDTRAANIELAHTRVLTQGVSAHGLYASMEYAATPTVRATDTDVVTTGNRSIGAVARLGGQVTLSGGSIETFGERSYGLFASGANSLASLSGGTLTTHGAGAPVVYAGTRARVELHNTDARAAGDGAWGAIVTGGSFSVDGGSLASERHGAIAAADATIALKNGARVTGGNGMLLAVDAVAGGPVRLSLDGNAHVAGDIVNLLNDDGRVSPSVTNVTLSNGSTWRGASDAVRTLSLDGGSNWHMTGDSTIGPLSLSDSAISFAPPAPNAFRLLVVAGDYAARHGRIVVNTVLGDDASPSDRLVIDGGRASGDTAIVVRRTGGDGAQTRVGIPLVETRNGGTTDATAFTLDAGSDGYRKGFGTLSAGGYDYMLARGGNGGHAEDWYLVSAAKSVEPPPAPDPGEDNSGLHPETVDPAHPAAVAPEPDAYLANADAAATLAIHTLRQRENLSLRSDGPGSGQLDGAVWMRAEGEFASHSGGGRSVRGNGRVVHAGADLLRFDDSRGGSFRLGAMGMYGSFTSWSTRTLWNAAEQREAPATARGSVDGYNIGLYGTWYGNRDIMSGLHVDTWWLYGAYQNTIGGSLIGDSYRSSTVTGSVEAGYSLLFYEHGPSRFFVEPQAQLVYSHYRASAHNAPSGHIGTQHANNMLTRLGVRVHGATAMPAGRELRPFVEANWWHGPGSRSLTIDGNTFDYAVPRDRAGLTAGATGQLSKRMSVSSSIGVDTDFGGYAAVKGQLAAKYRW</sequence>
<evidence type="ECO:0000259" key="2">
    <source>
        <dbReference type="PROSITE" id="PS51208"/>
    </source>
</evidence>
<evidence type="ECO:0000313" key="3">
    <source>
        <dbReference type="EMBL" id="KML46879.1"/>
    </source>
</evidence>
<dbReference type="InterPro" id="IPR011050">
    <property type="entry name" value="Pectin_lyase_fold/virulence"/>
</dbReference>
<dbReference type="PATRIC" id="fig|292.27.peg.7818"/>
<dbReference type="AlphaFoldDB" id="A0A0J5WCY4"/>
<evidence type="ECO:0000256" key="1">
    <source>
        <dbReference type="SAM" id="MobiDB-lite"/>
    </source>
</evidence>
<dbReference type="SMART" id="SM00869">
    <property type="entry name" value="Autotransporter"/>
    <property type="match status" value="1"/>
</dbReference>
<dbReference type="PROSITE" id="PS51208">
    <property type="entry name" value="AUTOTRANSPORTER"/>
    <property type="match status" value="1"/>
</dbReference>
<protein>
    <submittedName>
        <fullName evidence="3">Membrane protein</fullName>
    </submittedName>
</protein>
<comment type="caution">
    <text evidence="3">The sequence shown here is derived from an EMBL/GenBank/DDBJ whole genome shotgun (WGS) entry which is preliminary data.</text>
</comment>
<dbReference type="InterPro" id="IPR012332">
    <property type="entry name" value="Autotransporter_pectin_lyase_C"/>
</dbReference>
<dbReference type="Pfam" id="PF03797">
    <property type="entry name" value="Autotransporter"/>
    <property type="match status" value="1"/>
</dbReference>
<feature type="domain" description="Autotransporter" evidence="2">
    <location>
        <begin position="709"/>
        <end position="992"/>
    </location>
</feature>
<organism evidence="3 4">
    <name type="scientific">Burkholderia cepacia</name>
    <name type="common">Pseudomonas cepacia</name>
    <dbReference type="NCBI Taxonomy" id="292"/>
    <lineage>
        <taxon>Bacteria</taxon>
        <taxon>Pseudomonadati</taxon>
        <taxon>Pseudomonadota</taxon>
        <taxon>Betaproteobacteria</taxon>
        <taxon>Burkholderiales</taxon>
        <taxon>Burkholderiaceae</taxon>
        <taxon>Burkholderia</taxon>
        <taxon>Burkholderia cepacia complex</taxon>
    </lineage>
</organism>
<dbReference type="Gene3D" id="2.40.128.130">
    <property type="entry name" value="Autotransporter beta-domain"/>
    <property type="match status" value="1"/>
</dbReference>
<gene>
    <name evidence="3" type="ORF">VL15_34355</name>
</gene>
<accession>A0A0J5WCY4</accession>
<dbReference type="SUPFAM" id="SSF51126">
    <property type="entry name" value="Pectin lyase-like"/>
    <property type="match status" value="1"/>
</dbReference>
<dbReference type="NCBIfam" id="TIGR01414">
    <property type="entry name" value="autotrans_barl"/>
    <property type="match status" value="1"/>
</dbReference>
<proteinExistence type="predicted"/>
<dbReference type="SUPFAM" id="SSF103515">
    <property type="entry name" value="Autotransporter"/>
    <property type="match status" value="1"/>
</dbReference>
<dbReference type="InterPro" id="IPR006315">
    <property type="entry name" value="OM_autotransptr_brl_dom"/>
</dbReference>
<reference evidence="3 4" key="1">
    <citation type="submission" date="2015-05" db="EMBL/GenBank/DDBJ databases">
        <title>Draft genome of Burkholderia cepacia LK29.</title>
        <authorList>
            <person name="Chan X.Y."/>
        </authorList>
    </citation>
    <scope>NUCLEOTIDE SEQUENCE [LARGE SCALE GENOMIC DNA]</scope>
    <source>
        <strain evidence="3 4">LK29</strain>
    </source>
</reference>
<dbReference type="Proteomes" id="UP000036338">
    <property type="component" value="Unassembled WGS sequence"/>
</dbReference>
<dbReference type="InterPro" id="IPR043990">
    <property type="entry name" value="AC_1"/>
</dbReference>
<dbReference type="InterPro" id="IPR036709">
    <property type="entry name" value="Autotransporte_beta_dom_sf"/>
</dbReference>
<evidence type="ECO:0000313" key="4">
    <source>
        <dbReference type="Proteomes" id="UP000036338"/>
    </source>
</evidence>
<dbReference type="EMBL" id="LDWR01000069">
    <property type="protein sequence ID" value="KML46879.1"/>
    <property type="molecule type" value="Genomic_DNA"/>
</dbReference>
<name>A0A0J5WCY4_BURCE</name>
<dbReference type="InterPro" id="IPR005546">
    <property type="entry name" value="Autotransporte_beta"/>
</dbReference>
<dbReference type="Pfam" id="PF18883">
    <property type="entry name" value="AC_1"/>
    <property type="match status" value="1"/>
</dbReference>
<dbReference type="GO" id="GO:0019867">
    <property type="term" value="C:outer membrane"/>
    <property type="evidence" value="ECO:0007669"/>
    <property type="project" value="InterPro"/>
</dbReference>
<feature type="region of interest" description="Disordered" evidence="1">
    <location>
        <begin position="643"/>
        <end position="670"/>
    </location>
</feature>